<dbReference type="Gene3D" id="2.120.10.30">
    <property type="entry name" value="TolB, C-terminal domain"/>
    <property type="match status" value="1"/>
</dbReference>
<protein>
    <recommendedName>
        <fullName evidence="4">Protein TolB</fullName>
    </recommendedName>
</protein>
<dbReference type="OrthoDB" id="9800417at2"/>
<dbReference type="Proteomes" id="UP000175989">
    <property type="component" value="Unassembled WGS sequence"/>
</dbReference>
<feature type="chain" id="PRO_5009207219" description="Protein TolB" evidence="1">
    <location>
        <begin position="25"/>
        <end position="683"/>
    </location>
</feature>
<keyword evidence="3" id="KW-1185">Reference proteome</keyword>
<evidence type="ECO:0008006" key="4">
    <source>
        <dbReference type="Google" id="ProtNLM"/>
    </source>
</evidence>
<evidence type="ECO:0000256" key="1">
    <source>
        <dbReference type="SAM" id="SignalP"/>
    </source>
</evidence>
<reference evidence="3" key="1">
    <citation type="journal article" date="2016" name="Front. Microbiol.">
        <title>Molecular Keys to the Janthinobacterium and Duganella spp. Interaction with the Plant Pathogen Fusarium graminearum.</title>
        <authorList>
            <person name="Haack F.S."/>
            <person name="Poehlein A."/>
            <person name="Kroger C."/>
            <person name="Voigt C.A."/>
            <person name="Piepenbring M."/>
            <person name="Bode H.B."/>
            <person name="Daniel R."/>
            <person name="Schafer W."/>
            <person name="Streit W.R."/>
        </authorList>
    </citation>
    <scope>NUCLEOTIDE SEQUENCE [LARGE SCALE GENOMIC DNA]</scope>
    <source>
        <strain evidence="3">T54</strain>
    </source>
</reference>
<dbReference type="InterPro" id="IPR011042">
    <property type="entry name" value="6-blade_b-propeller_TolB-like"/>
</dbReference>
<feature type="signal peptide" evidence="1">
    <location>
        <begin position="1"/>
        <end position="24"/>
    </location>
</feature>
<dbReference type="PANTHER" id="PTHR36842">
    <property type="entry name" value="PROTEIN TOLB HOMOLOG"/>
    <property type="match status" value="1"/>
</dbReference>
<dbReference type="SUPFAM" id="SSF82171">
    <property type="entry name" value="DPP6 N-terminal domain-like"/>
    <property type="match status" value="1"/>
</dbReference>
<accession>A0A1E7WKQ2</accession>
<proteinExistence type="predicted"/>
<name>A0A1E7WKQ2_9BURK</name>
<evidence type="ECO:0000313" key="2">
    <source>
        <dbReference type="EMBL" id="OEZ99564.1"/>
    </source>
</evidence>
<dbReference type="AlphaFoldDB" id="A0A1E7WKQ2"/>
<evidence type="ECO:0000313" key="3">
    <source>
        <dbReference type="Proteomes" id="UP000175989"/>
    </source>
</evidence>
<dbReference type="EMBL" id="LROM01000087">
    <property type="protein sequence ID" value="OEZ99564.1"/>
    <property type="molecule type" value="Genomic_DNA"/>
</dbReference>
<dbReference type="RefSeq" id="WP_141749533.1">
    <property type="nucleotide sequence ID" value="NZ_LROM01000087.1"/>
</dbReference>
<comment type="caution">
    <text evidence="2">The sequence shown here is derived from an EMBL/GenBank/DDBJ whole genome shotgun (WGS) entry which is preliminary data.</text>
</comment>
<dbReference type="PANTHER" id="PTHR36842:SF2">
    <property type="entry name" value="SLR0505 PROTEIN"/>
    <property type="match status" value="1"/>
</dbReference>
<sequence length="683" mass="72298">MKVTKIFAVALMVMTALGAKSALAAPDITVRSVPFDTEQAGDSLPSLSADGRYILYKSQQWGPGGTTLPSYFYIHDLQTGERTTASKKLDGAAEGSECRGASFSGNGRYVGLSCVSTSMGAKTVGGLGIFVYDKFNDTTEMVPDTGRDGVNSIPGISADGGIIAFSTIQNTTYRLYVRDMVNKSTAPTAAEFSSGGQRRIVSADGRFVSYVSGAVPNYSAYVYDRITGVTEAVNVRADNKLATMTVGELTMSADGNVFAFISTPMYVTGLSTESKLYSVYVRDRKAGKTELVSGLSIGNALFSGISGNGRYVSYFRNNTIYVYDRLTKITREIAPPGLTAFSGPKMNYDGRFVVFHCRAPQNVHYLCVADMGIAAGVTLSQDALKLTEGGDAGTYTLALTQAPEADVKITVGPGSKLGVARSELVFTPQNWNVPQVVSVRALANGVAEGIHTAKIVHTITTSDANYSVVQPADVTVTITDGVAPTIHVPGSPWTLSDMPVTGTAAPGATVILSAYNRTTGWMSGVSTVADAQGKWSYTLTGFTDGVIELDAVADGLKSPVQTVTVKLATTTTPPTQPTYIDVTGNIRTTAYGLILNRSTGKYAGDFVLTNTGSINLKGPLHLQFNELTSGVTLFNATGNHDGSPYITVDIDLVPDASVTIPLLFVNPEKVTVNYDARIYSGRF</sequence>
<keyword evidence="1" id="KW-0732">Signal</keyword>
<gene>
    <name evidence="2" type="ORF">DUPY_26080</name>
</gene>
<organism evidence="2 3">
    <name type="scientific">Duganella phyllosphaerae</name>
    <dbReference type="NCBI Taxonomy" id="762836"/>
    <lineage>
        <taxon>Bacteria</taxon>
        <taxon>Pseudomonadati</taxon>
        <taxon>Pseudomonadota</taxon>
        <taxon>Betaproteobacteria</taxon>
        <taxon>Burkholderiales</taxon>
        <taxon>Oxalobacteraceae</taxon>
        <taxon>Telluria group</taxon>
        <taxon>Duganella</taxon>
    </lineage>
</organism>